<feature type="compositionally biased region" description="Polar residues" evidence="1">
    <location>
        <begin position="90"/>
        <end position="105"/>
    </location>
</feature>
<name>A0ABY0KXV9_9APIC</name>
<gene>
    <name evidence="2" type="ORF">PGABG01_0028300</name>
</gene>
<accession>A0ABY0KXV9</accession>
<feature type="region of interest" description="Disordered" evidence="1">
    <location>
        <begin position="54"/>
        <end position="105"/>
    </location>
</feature>
<reference evidence="2" key="1">
    <citation type="submission" date="2016-09" db="EMBL/GenBank/DDBJ databases">
        <authorList>
            <consortium name="Pathogen Informatics"/>
            <person name="Sun Q."/>
            <person name="Inoue M."/>
        </authorList>
    </citation>
    <scope>NUCLEOTIDE SEQUENCE</scope>
</reference>
<evidence type="ECO:0000256" key="1">
    <source>
        <dbReference type="SAM" id="MobiDB-lite"/>
    </source>
</evidence>
<organism evidence="2 3">
    <name type="scientific">Plasmodium gaboni</name>
    <dbReference type="NCBI Taxonomy" id="647221"/>
    <lineage>
        <taxon>Eukaryota</taxon>
        <taxon>Sar</taxon>
        <taxon>Alveolata</taxon>
        <taxon>Apicomplexa</taxon>
        <taxon>Aconoidasida</taxon>
        <taxon>Haemosporida</taxon>
        <taxon>Plasmodiidae</taxon>
        <taxon>Plasmodium</taxon>
        <taxon>Plasmodium (Laverania)</taxon>
    </lineage>
</organism>
<sequence>MIFDSMKLVIFSIILGTLTLIYNNDFDVLYKNLNYENIVLGQIKYRSLAESSYEHRTNQKHKNSELREYQKTKEEEYKKNKYPNDDAKTKQQIPQGTENENTRISNKMSSKKEIYNNAQGGNSDMSPGRLRYLEIQRKLYNDIDEKHQRERQYYLNHEYDSKGEKCMSYCFGLMLCCPYFPHAICTKVKKHYDKTKNSAYQ</sequence>
<protein>
    <submittedName>
        <fullName evidence="2">Stevor PIR protein, putative</fullName>
    </submittedName>
</protein>
<dbReference type="EMBL" id="FMKD01000076">
    <property type="protein sequence ID" value="SCQ12883.1"/>
    <property type="molecule type" value="Genomic_DNA"/>
</dbReference>
<evidence type="ECO:0000313" key="2">
    <source>
        <dbReference type="EMBL" id="SCQ12883.1"/>
    </source>
</evidence>
<feature type="compositionally biased region" description="Basic and acidic residues" evidence="1">
    <location>
        <begin position="54"/>
        <end position="89"/>
    </location>
</feature>
<evidence type="ECO:0000313" key="3">
    <source>
        <dbReference type="Proteomes" id="UP000831156"/>
    </source>
</evidence>
<comment type="caution">
    <text evidence="2">The sequence shown here is derived from an EMBL/GenBank/DDBJ whole genome shotgun (WGS) entry which is preliminary data.</text>
</comment>
<proteinExistence type="predicted"/>
<dbReference type="Proteomes" id="UP000831156">
    <property type="component" value="Unassembled WGS sequence"/>
</dbReference>
<keyword evidence="3" id="KW-1185">Reference proteome</keyword>